<dbReference type="SUPFAM" id="SSF53706">
    <property type="entry name" value="Formate dehydrogenase/DMSO reductase, domains 1-3"/>
    <property type="match status" value="1"/>
</dbReference>
<proteinExistence type="inferred from homology"/>
<keyword evidence="7" id="KW-0732">Signal</keyword>
<dbReference type="PROSITE" id="PS00932">
    <property type="entry name" value="MOLYBDOPTERIN_PROK_3"/>
    <property type="match status" value="1"/>
</dbReference>
<dbReference type="Pfam" id="PF00384">
    <property type="entry name" value="Molybdopterin"/>
    <property type="match status" value="1"/>
</dbReference>
<dbReference type="InterPro" id="IPR006657">
    <property type="entry name" value="MoPterin_dinucl-bd_dom"/>
</dbReference>
<dbReference type="FunCoup" id="D6Z3F4">
    <property type="interactions" value="205"/>
</dbReference>
<dbReference type="GO" id="GO:0030151">
    <property type="term" value="F:molybdenum ion binding"/>
    <property type="evidence" value="ECO:0007669"/>
    <property type="project" value="TreeGrafter"/>
</dbReference>
<keyword evidence="13" id="KW-0411">Iron-sulfur</keyword>
<dbReference type="InterPro" id="IPR006656">
    <property type="entry name" value="Mopterin_OxRdtase"/>
</dbReference>
<dbReference type="CDD" id="cd02792">
    <property type="entry name" value="MopB_CT_Formate-Dh-Na-like"/>
    <property type="match status" value="1"/>
</dbReference>
<comment type="similarity">
    <text evidence="4">Belongs to the prokaryotic molybdopterin-containing oxidoreductase family.</text>
</comment>
<dbReference type="EMBL" id="CP001940">
    <property type="protein sequence ID" value="ADH86079.1"/>
    <property type="molecule type" value="Genomic_DNA"/>
</dbReference>
<dbReference type="eggNOG" id="COG0243">
    <property type="taxonomic scope" value="Bacteria"/>
</dbReference>
<dbReference type="PANTHER" id="PTHR43598">
    <property type="entry name" value="TUNGSTEN-CONTAINING FORMYLMETHANOFURAN DEHYDROGENASE 2 SUBUNIT B"/>
    <property type="match status" value="1"/>
</dbReference>
<organism evidence="17 18">
    <name type="scientific">Desulfurivibrio alkaliphilus (strain DSM 19089 / UNIQEM U267 / AHT2)</name>
    <dbReference type="NCBI Taxonomy" id="589865"/>
    <lineage>
        <taxon>Bacteria</taxon>
        <taxon>Pseudomonadati</taxon>
        <taxon>Thermodesulfobacteriota</taxon>
        <taxon>Desulfobulbia</taxon>
        <taxon>Desulfobulbales</taxon>
        <taxon>Desulfobulbaceae</taxon>
        <taxon>Desulfurivibrio</taxon>
    </lineage>
</organism>
<protein>
    <submittedName>
        <fullName evidence="17">Nitrate reductase</fullName>
        <ecNumber evidence="17">1.7.99.4</ecNumber>
    </submittedName>
</protein>
<evidence type="ECO:0000256" key="14">
    <source>
        <dbReference type="ARBA" id="ARBA00023245"/>
    </source>
</evidence>
<keyword evidence="11 17" id="KW-0560">Oxidoreductase</keyword>
<dbReference type="HOGENOM" id="CLU_000422_1_2_7"/>
<evidence type="ECO:0000256" key="7">
    <source>
        <dbReference type="ARBA" id="ARBA00022729"/>
    </source>
</evidence>
<evidence type="ECO:0000256" key="4">
    <source>
        <dbReference type="ARBA" id="ARBA00010312"/>
    </source>
</evidence>
<dbReference type="InParanoid" id="D6Z3F4"/>
<comment type="subcellular location">
    <subcellularLocation>
        <location evidence="3">Periplasm</location>
    </subcellularLocation>
</comment>
<evidence type="ECO:0000256" key="6">
    <source>
        <dbReference type="ARBA" id="ARBA00022723"/>
    </source>
</evidence>
<comment type="cofactor">
    <cofactor evidence="1">
        <name>W-bis(molybdopterin guanine dinucleotide)</name>
        <dbReference type="ChEBI" id="CHEBI:60537"/>
    </cofactor>
</comment>
<keyword evidence="5" id="KW-0004">4Fe-4S</keyword>
<dbReference type="GO" id="GO:0042597">
    <property type="term" value="C:periplasmic space"/>
    <property type="evidence" value="ECO:0007669"/>
    <property type="project" value="UniProtKB-SubCell"/>
</dbReference>
<dbReference type="FunFam" id="3.40.228.10:FF:000009">
    <property type="entry name" value="Formate dehydrogenase, alpha subunit, selenocysteine-containing"/>
    <property type="match status" value="1"/>
</dbReference>
<dbReference type="InterPro" id="IPR006655">
    <property type="entry name" value="Mopterin_OxRdtase_prok_CS"/>
</dbReference>
<dbReference type="GO" id="GO:0047111">
    <property type="term" value="F:formate dehydrogenase (cytochrome-c-553) activity"/>
    <property type="evidence" value="ECO:0007669"/>
    <property type="project" value="InterPro"/>
</dbReference>
<evidence type="ECO:0000256" key="8">
    <source>
        <dbReference type="ARBA" id="ARBA00022764"/>
    </source>
</evidence>
<dbReference type="GO" id="GO:0051539">
    <property type="term" value="F:4 iron, 4 sulfur cluster binding"/>
    <property type="evidence" value="ECO:0007669"/>
    <property type="project" value="UniProtKB-KW"/>
</dbReference>
<gene>
    <name evidence="17" type="ordered locus">DaAHT2_1384</name>
</gene>
<dbReference type="Gene3D" id="3.40.228.10">
    <property type="entry name" value="Dimethylsulfoxide Reductase, domain 2"/>
    <property type="match status" value="2"/>
</dbReference>
<keyword evidence="9" id="KW-0106">Calcium</keyword>
<dbReference type="KEGG" id="dak:DaAHT2_1384"/>
<evidence type="ECO:0000313" key="17">
    <source>
        <dbReference type="EMBL" id="ADH86079.1"/>
    </source>
</evidence>
<feature type="domain" description="Molybdopterin oxidoreductase" evidence="15">
    <location>
        <begin position="2"/>
        <end position="442"/>
    </location>
</feature>
<evidence type="ECO:0000256" key="10">
    <source>
        <dbReference type="ARBA" id="ARBA00022933"/>
    </source>
</evidence>
<evidence type="ECO:0000256" key="3">
    <source>
        <dbReference type="ARBA" id="ARBA00004418"/>
    </source>
</evidence>
<keyword evidence="6" id="KW-0479">Metal-binding</keyword>
<name>D6Z3F4_DESAT</name>
<dbReference type="GO" id="GO:0008863">
    <property type="term" value="F:formate dehydrogenase (NAD+) activity"/>
    <property type="evidence" value="ECO:0007669"/>
    <property type="project" value="InterPro"/>
</dbReference>
<dbReference type="Gene3D" id="2.40.40.20">
    <property type="match status" value="1"/>
</dbReference>
<evidence type="ECO:0000256" key="9">
    <source>
        <dbReference type="ARBA" id="ARBA00022837"/>
    </source>
</evidence>
<sequence>MTNHWVDFKNTDVALICGSNAAENHPVSFSWLQEARDNRGAKIISVDPRFTRTSARADLYCPIRSGTNLAFYCGMINYILENEQYHKDFIAHYSNAASIIKEGFSFDPETGLFTGYDEGRRAYTDRTSWDYERDEQGNVRKDMTLQHPRSVFQLMKRHYSRYTVEAVASTCGAPVDKLRQVYELFSSTGQVGKAGSILYAMGQTQFTSGSQNVRCMAIIQTLLGNMGLPGGGVNALRGHSNVQGSTDMACLFHLLPGYMPCPTTGQPTLEAYNATTPAAPAFWSNRPKWIASLLKAWYGEAANPDNDFAYDFLPKAQAGKNYSHMALFENLYNHKELEGLFVWGQNPVVSGPHSTMESKAVENLKWLVCLDPFENETSAFWKRPGANPAAIDTEVFLLPVTTFLEKEGSLTHSGRLIQYRWKAVDGPGNVRQESFILDRLVKRLKALYAASDLAQDAPIKQLTWDYPDPQRSQTDFIDAVMREINGKNLTTDKLVPGFGALQDDGSTACGNWIYSGMYTEELGNRTQNRVLDDPGGWGAHPGWGFAWPANRRIIYNRCSADPDGNPWSEERRYLWWDGAKWTGYDVPDFAPTMPPDAPLGKKPFIMLTERESRLFAIGALNDGPLPEHYEPVESPTHNVFNRRQNNPAYFTGTDGDKSLGDFEQFPLICSTWRVCEHWHTGALSRNMPWLAELMPSSFVEIGEDLARERNISNGEMVELVSARGKARAMAMVTPRSHMFEINGRNVHQVGLTWHFGFQGLVTGDIANNLTPHVGDANTSIPEYKAFLVDIRKVTS</sequence>
<dbReference type="PANTHER" id="PTHR43598:SF1">
    <property type="entry name" value="FORMATE DEHYDROGENASE-O MAJOR SUBUNIT"/>
    <property type="match status" value="1"/>
</dbReference>
<evidence type="ECO:0000256" key="12">
    <source>
        <dbReference type="ARBA" id="ARBA00023004"/>
    </source>
</evidence>
<dbReference type="NCBIfam" id="TIGR01553">
    <property type="entry name" value="formate-DH-alph"/>
    <property type="match status" value="1"/>
</dbReference>
<reference evidence="18" key="1">
    <citation type="submission" date="2010-02" db="EMBL/GenBank/DDBJ databases">
        <title>Complete sequence of Desulfurivibrio alkaliphilus AHT2.</title>
        <authorList>
            <consortium name="US DOE Joint Genome Institute"/>
            <person name="Pitluck S."/>
            <person name="Chertkov O."/>
            <person name="Detter J.C."/>
            <person name="Han C."/>
            <person name="Tapia R."/>
            <person name="Larimer F."/>
            <person name="Land M."/>
            <person name="Hauser L."/>
            <person name="Kyrpides N."/>
            <person name="Mikhailova N."/>
            <person name="Sorokin D.Y."/>
            <person name="Muyzer G."/>
            <person name="Woyke T."/>
        </authorList>
    </citation>
    <scope>NUCLEOTIDE SEQUENCE [LARGE SCALE GENOMIC DNA]</scope>
    <source>
        <strain evidence="18">DSM 19089 / UNIQEM U267 / AHT2</strain>
    </source>
</reference>
<keyword evidence="14" id="KW-0826">Tungsten</keyword>
<dbReference type="SUPFAM" id="SSF50692">
    <property type="entry name" value="ADC-like"/>
    <property type="match status" value="1"/>
</dbReference>
<dbReference type="AlphaFoldDB" id="D6Z3F4"/>
<keyword evidence="18" id="KW-1185">Reference proteome</keyword>
<dbReference type="InterPro" id="IPR009010">
    <property type="entry name" value="Asp_de-COase-like_dom_sf"/>
</dbReference>
<dbReference type="GO" id="GO:0009061">
    <property type="term" value="P:anaerobic respiration"/>
    <property type="evidence" value="ECO:0007669"/>
    <property type="project" value="TreeGrafter"/>
</dbReference>
<dbReference type="Proteomes" id="UP000001508">
    <property type="component" value="Chromosome"/>
</dbReference>
<evidence type="ECO:0000256" key="5">
    <source>
        <dbReference type="ARBA" id="ARBA00022485"/>
    </source>
</evidence>
<keyword evidence="8" id="KW-0574">Periplasm</keyword>
<dbReference type="InterPro" id="IPR006443">
    <property type="entry name" value="Formate-DH-alph_fdnG"/>
</dbReference>
<feature type="domain" description="Molybdopterin dinucleotide-binding" evidence="16">
    <location>
        <begin position="667"/>
        <end position="786"/>
    </location>
</feature>
<dbReference type="EC" id="1.7.99.4" evidence="17"/>
<dbReference type="Pfam" id="PF01568">
    <property type="entry name" value="Molydop_binding"/>
    <property type="match status" value="1"/>
</dbReference>
<evidence type="ECO:0000259" key="15">
    <source>
        <dbReference type="Pfam" id="PF00384"/>
    </source>
</evidence>
<evidence type="ECO:0000256" key="2">
    <source>
        <dbReference type="ARBA" id="ARBA00001966"/>
    </source>
</evidence>
<dbReference type="Gene3D" id="3.40.50.740">
    <property type="match status" value="1"/>
</dbReference>
<dbReference type="GO" id="GO:0009055">
    <property type="term" value="F:electron transfer activity"/>
    <property type="evidence" value="ECO:0007669"/>
    <property type="project" value="InterPro"/>
</dbReference>
<evidence type="ECO:0000256" key="13">
    <source>
        <dbReference type="ARBA" id="ARBA00023014"/>
    </source>
</evidence>
<evidence type="ECO:0000256" key="1">
    <source>
        <dbReference type="ARBA" id="ARBA00001930"/>
    </source>
</evidence>
<comment type="cofactor">
    <cofactor evidence="2">
        <name>[4Fe-4S] cluster</name>
        <dbReference type="ChEBI" id="CHEBI:49883"/>
    </cofactor>
</comment>
<dbReference type="STRING" id="589865.DaAHT2_1384"/>
<keyword evidence="10" id="KW-0712">Selenocysteine</keyword>
<evidence type="ECO:0000256" key="11">
    <source>
        <dbReference type="ARBA" id="ARBA00023002"/>
    </source>
</evidence>
<dbReference type="GO" id="GO:0043546">
    <property type="term" value="F:molybdopterin cofactor binding"/>
    <property type="evidence" value="ECO:0007669"/>
    <property type="project" value="InterPro"/>
</dbReference>
<accession>D6Z3F4</accession>
<evidence type="ECO:0000313" key="18">
    <source>
        <dbReference type="Proteomes" id="UP000001508"/>
    </source>
</evidence>
<evidence type="ECO:0000259" key="16">
    <source>
        <dbReference type="Pfam" id="PF01568"/>
    </source>
</evidence>
<keyword evidence="12" id="KW-0408">Iron</keyword>